<reference evidence="10 11" key="1">
    <citation type="submission" date="2019-06" db="EMBL/GenBank/DDBJ databases">
        <authorList>
            <person name="Lee I."/>
            <person name="Jang G.I."/>
            <person name="Hwang C.Y."/>
        </authorList>
    </citation>
    <scope>NUCLEOTIDE SEQUENCE [LARGE SCALE GENOMIC DNA]</scope>
    <source>
        <strain evidence="10 11">PAMC 28131</strain>
    </source>
</reference>
<dbReference type="OrthoDB" id="5288404at2"/>
<evidence type="ECO:0000256" key="2">
    <source>
        <dbReference type="ARBA" id="ARBA00022692"/>
    </source>
</evidence>
<dbReference type="InterPro" id="IPR036640">
    <property type="entry name" value="ABC1_TM_sf"/>
</dbReference>
<keyword evidence="4 10" id="KW-0067">ATP-binding</keyword>
<dbReference type="EMBL" id="VFSU01000028">
    <property type="protein sequence ID" value="TPE60172.1"/>
    <property type="molecule type" value="Genomic_DNA"/>
</dbReference>
<dbReference type="Pfam" id="PF00664">
    <property type="entry name" value="ABC_membrane"/>
    <property type="match status" value="1"/>
</dbReference>
<dbReference type="PROSITE" id="PS00211">
    <property type="entry name" value="ABC_TRANSPORTER_1"/>
    <property type="match status" value="1"/>
</dbReference>
<dbReference type="SMART" id="SM00382">
    <property type="entry name" value="AAA"/>
    <property type="match status" value="1"/>
</dbReference>
<dbReference type="PANTHER" id="PTHR24221:SF261">
    <property type="entry name" value="GLUTATHIONE_L-CYSTEINE TRANSPORT SYSTEM ATP-BINDING_PERMEASE PROTEIN CYDD"/>
    <property type="match status" value="1"/>
</dbReference>
<feature type="domain" description="ABC transporter" evidence="8">
    <location>
        <begin position="329"/>
        <end position="525"/>
    </location>
</feature>
<feature type="transmembrane region" description="Helical" evidence="7">
    <location>
        <begin position="20"/>
        <end position="42"/>
    </location>
</feature>
<sequence length="525" mass="54407">MTATEPRTPRHGSHAATASWAADALGAALAAGGLALGVAAVAGTPQWLGAVPPMWLAALLLGAGGLLRAGAQWVATDLGLRAAIARKSAERARHWPALLAAPRATRLTGEDVSRAVDSIEMLEGYEARFRPLRSAAVVAPLLVALIVALASPASAAILLFTLPPFVAGLALAGTAARATAERQLGALGDLNALFLDRLRALPEIRLFGAEDRVMRQMAEASRDLAHRTIATLRIAFLSGGVIEFFAAIAVALVAIYAGFSLLGILPFPVPESLSLLSAFFVLAMAPEFYLPFRRLAAAYHDKQLGEAAEAALAVAEPLPPSGTAPFTGLSARALIVRHPQGPEIGPVSFELPATGLLVLRGPTGSGKSTLLAAIADHADIAGGTLDWAAGGPPPLAWAGQRPLILAGTLASNLALAAPETPPDAIEAIARSLALGPLIEARGLHGEIDWRGSGLSGGERRRIGVARALIAGRPLTLLDEPTADLDEETAAELRRTISDWSRKQAIIIATHDLALTARADKVLLLP</sequence>
<dbReference type="GO" id="GO:0016887">
    <property type="term" value="F:ATP hydrolysis activity"/>
    <property type="evidence" value="ECO:0007669"/>
    <property type="project" value="InterPro"/>
</dbReference>
<evidence type="ECO:0000256" key="4">
    <source>
        <dbReference type="ARBA" id="ARBA00022840"/>
    </source>
</evidence>
<organism evidence="10 11">
    <name type="scientific">Sandaracinobacter neustonicus</name>
    <dbReference type="NCBI Taxonomy" id="1715348"/>
    <lineage>
        <taxon>Bacteria</taxon>
        <taxon>Pseudomonadati</taxon>
        <taxon>Pseudomonadota</taxon>
        <taxon>Alphaproteobacteria</taxon>
        <taxon>Sphingomonadales</taxon>
        <taxon>Sphingosinicellaceae</taxon>
        <taxon>Sandaracinobacter</taxon>
    </lineage>
</organism>
<dbReference type="Gene3D" id="3.40.50.300">
    <property type="entry name" value="P-loop containing nucleotide triphosphate hydrolases"/>
    <property type="match status" value="1"/>
</dbReference>
<evidence type="ECO:0000313" key="10">
    <source>
        <dbReference type="EMBL" id="TPE60172.1"/>
    </source>
</evidence>
<dbReference type="GO" id="GO:0140359">
    <property type="term" value="F:ABC-type transporter activity"/>
    <property type="evidence" value="ECO:0007669"/>
    <property type="project" value="InterPro"/>
</dbReference>
<evidence type="ECO:0000259" key="9">
    <source>
        <dbReference type="PROSITE" id="PS50929"/>
    </source>
</evidence>
<feature type="transmembrane region" description="Helical" evidence="7">
    <location>
        <begin position="54"/>
        <end position="71"/>
    </location>
</feature>
<dbReference type="InterPro" id="IPR003439">
    <property type="entry name" value="ABC_transporter-like_ATP-bd"/>
</dbReference>
<evidence type="ECO:0000259" key="8">
    <source>
        <dbReference type="PROSITE" id="PS50893"/>
    </source>
</evidence>
<dbReference type="GO" id="GO:0034040">
    <property type="term" value="F:ATPase-coupled lipid transmembrane transporter activity"/>
    <property type="evidence" value="ECO:0007669"/>
    <property type="project" value="TreeGrafter"/>
</dbReference>
<protein>
    <submittedName>
        <fullName evidence="10">ATP-binding cassette domain-containing protein</fullName>
    </submittedName>
</protein>
<dbReference type="PANTHER" id="PTHR24221">
    <property type="entry name" value="ATP-BINDING CASSETTE SUB-FAMILY B"/>
    <property type="match status" value="1"/>
</dbReference>
<keyword evidence="5 7" id="KW-1133">Transmembrane helix</keyword>
<dbReference type="InterPro" id="IPR011527">
    <property type="entry name" value="ABC1_TM_dom"/>
</dbReference>
<accession>A0A501XHT9</accession>
<feature type="transmembrane region" description="Helical" evidence="7">
    <location>
        <begin position="234"/>
        <end position="267"/>
    </location>
</feature>
<dbReference type="GO" id="GO:0005524">
    <property type="term" value="F:ATP binding"/>
    <property type="evidence" value="ECO:0007669"/>
    <property type="project" value="UniProtKB-KW"/>
</dbReference>
<feature type="transmembrane region" description="Helical" evidence="7">
    <location>
        <begin position="131"/>
        <end position="150"/>
    </location>
</feature>
<feature type="domain" description="ABC transmembrane type-1" evidence="9">
    <location>
        <begin position="136"/>
        <end position="304"/>
    </location>
</feature>
<name>A0A501XHT9_9SPHN</name>
<dbReference type="Pfam" id="PF00005">
    <property type="entry name" value="ABC_tran"/>
    <property type="match status" value="1"/>
</dbReference>
<evidence type="ECO:0000256" key="3">
    <source>
        <dbReference type="ARBA" id="ARBA00022741"/>
    </source>
</evidence>
<evidence type="ECO:0000256" key="5">
    <source>
        <dbReference type="ARBA" id="ARBA00022989"/>
    </source>
</evidence>
<dbReference type="AlphaFoldDB" id="A0A501XHT9"/>
<dbReference type="PROSITE" id="PS50929">
    <property type="entry name" value="ABC_TM1F"/>
    <property type="match status" value="1"/>
</dbReference>
<dbReference type="InterPro" id="IPR003593">
    <property type="entry name" value="AAA+_ATPase"/>
</dbReference>
<feature type="transmembrane region" description="Helical" evidence="7">
    <location>
        <begin position="273"/>
        <end position="292"/>
    </location>
</feature>
<feature type="transmembrane region" description="Helical" evidence="7">
    <location>
        <begin position="156"/>
        <end position="176"/>
    </location>
</feature>
<evidence type="ECO:0000256" key="7">
    <source>
        <dbReference type="SAM" id="Phobius"/>
    </source>
</evidence>
<dbReference type="Proteomes" id="UP000319897">
    <property type="component" value="Unassembled WGS sequence"/>
</dbReference>
<keyword evidence="6 7" id="KW-0472">Membrane</keyword>
<dbReference type="GO" id="GO:0005886">
    <property type="term" value="C:plasma membrane"/>
    <property type="evidence" value="ECO:0007669"/>
    <property type="project" value="UniProtKB-SubCell"/>
</dbReference>
<evidence type="ECO:0000256" key="6">
    <source>
        <dbReference type="ARBA" id="ARBA00023136"/>
    </source>
</evidence>
<dbReference type="SUPFAM" id="SSF90123">
    <property type="entry name" value="ABC transporter transmembrane region"/>
    <property type="match status" value="1"/>
</dbReference>
<dbReference type="InterPro" id="IPR039421">
    <property type="entry name" value="Type_1_exporter"/>
</dbReference>
<dbReference type="PROSITE" id="PS50893">
    <property type="entry name" value="ABC_TRANSPORTER_2"/>
    <property type="match status" value="1"/>
</dbReference>
<gene>
    <name evidence="10" type="ORF">FJQ54_12245</name>
</gene>
<evidence type="ECO:0000256" key="1">
    <source>
        <dbReference type="ARBA" id="ARBA00004651"/>
    </source>
</evidence>
<dbReference type="SUPFAM" id="SSF52540">
    <property type="entry name" value="P-loop containing nucleoside triphosphate hydrolases"/>
    <property type="match status" value="1"/>
</dbReference>
<comment type="subcellular location">
    <subcellularLocation>
        <location evidence="1">Cell membrane</location>
        <topology evidence="1">Multi-pass membrane protein</topology>
    </subcellularLocation>
</comment>
<comment type="caution">
    <text evidence="10">The sequence shown here is derived from an EMBL/GenBank/DDBJ whole genome shotgun (WGS) entry which is preliminary data.</text>
</comment>
<keyword evidence="2 7" id="KW-0812">Transmembrane</keyword>
<dbReference type="InterPro" id="IPR027417">
    <property type="entry name" value="P-loop_NTPase"/>
</dbReference>
<keyword evidence="3" id="KW-0547">Nucleotide-binding</keyword>
<proteinExistence type="predicted"/>
<dbReference type="InterPro" id="IPR017871">
    <property type="entry name" value="ABC_transporter-like_CS"/>
</dbReference>
<dbReference type="Gene3D" id="1.20.1560.10">
    <property type="entry name" value="ABC transporter type 1, transmembrane domain"/>
    <property type="match status" value="1"/>
</dbReference>
<dbReference type="RefSeq" id="WP_140928698.1">
    <property type="nucleotide sequence ID" value="NZ_VFSU01000028.1"/>
</dbReference>
<keyword evidence="11" id="KW-1185">Reference proteome</keyword>
<evidence type="ECO:0000313" key="11">
    <source>
        <dbReference type="Proteomes" id="UP000319897"/>
    </source>
</evidence>